<proteinExistence type="predicted"/>
<dbReference type="Proteomes" id="UP000183471">
    <property type="component" value="Unassembled WGS sequence"/>
</dbReference>
<dbReference type="PANTHER" id="PTHR30273:SF2">
    <property type="entry name" value="PROTEIN FECR"/>
    <property type="match status" value="1"/>
</dbReference>
<reference evidence="3 4" key="1">
    <citation type="submission" date="2016-10" db="EMBL/GenBank/DDBJ databases">
        <authorList>
            <person name="Varghese N."/>
            <person name="Submissions S."/>
        </authorList>
    </citation>
    <scope>NUCLEOTIDE SEQUENCE [LARGE SCALE GENOMIC DNA]</scope>
    <source>
        <strain evidence="3 4">Nl1</strain>
    </source>
</reference>
<dbReference type="Gene3D" id="2.60.120.1440">
    <property type="match status" value="1"/>
</dbReference>
<dbReference type="Pfam" id="PF16220">
    <property type="entry name" value="DUF4880"/>
    <property type="match status" value="1"/>
</dbReference>
<dbReference type="InterPro" id="IPR032623">
    <property type="entry name" value="FecR_N"/>
</dbReference>
<dbReference type="EMBL" id="FNKY01000001">
    <property type="protein sequence ID" value="SDQ67278.1"/>
    <property type="molecule type" value="Genomic_DNA"/>
</dbReference>
<feature type="domain" description="FecR N-terminal" evidence="2">
    <location>
        <begin position="46"/>
        <end position="86"/>
    </location>
</feature>
<dbReference type="RefSeq" id="WP_081346689.1">
    <property type="nucleotide sequence ID" value="NZ_FNKY01000001.1"/>
</dbReference>
<dbReference type="PANTHER" id="PTHR30273">
    <property type="entry name" value="PERIPLASMIC SIGNAL SENSOR AND SIGMA FACTOR ACTIVATOR FECR-RELATED"/>
    <property type="match status" value="1"/>
</dbReference>
<dbReference type="Pfam" id="PF04773">
    <property type="entry name" value="FecR"/>
    <property type="match status" value="1"/>
</dbReference>
<accession>A0ABY0TDM9</accession>
<evidence type="ECO:0000259" key="2">
    <source>
        <dbReference type="Pfam" id="PF16220"/>
    </source>
</evidence>
<organism evidence="3 4">
    <name type="scientific">Nitrosospira multiformis</name>
    <dbReference type="NCBI Taxonomy" id="1231"/>
    <lineage>
        <taxon>Bacteria</taxon>
        <taxon>Pseudomonadati</taxon>
        <taxon>Pseudomonadota</taxon>
        <taxon>Betaproteobacteria</taxon>
        <taxon>Nitrosomonadales</taxon>
        <taxon>Nitrosomonadaceae</taxon>
        <taxon>Nitrosospira</taxon>
    </lineage>
</organism>
<gene>
    <name evidence="3" type="ORF">SAMN05216402_1793</name>
</gene>
<dbReference type="PIRSF" id="PIRSF018266">
    <property type="entry name" value="FecR"/>
    <property type="match status" value="1"/>
</dbReference>
<comment type="caution">
    <text evidence="3">The sequence shown here is derived from an EMBL/GenBank/DDBJ whole genome shotgun (WGS) entry which is preliminary data.</text>
</comment>
<evidence type="ECO:0000313" key="4">
    <source>
        <dbReference type="Proteomes" id="UP000183471"/>
    </source>
</evidence>
<protein>
    <submittedName>
        <fullName evidence="3">FecR family protein</fullName>
    </submittedName>
</protein>
<dbReference type="InterPro" id="IPR006860">
    <property type="entry name" value="FecR"/>
</dbReference>
<dbReference type="InterPro" id="IPR012373">
    <property type="entry name" value="Ferrdict_sens_TM"/>
</dbReference>
<feature type="domain" description="FecR protein" evidence="1">
    <location>
        <begin position="146"/>
        <end position="239"/>
    </location>
</feature>
<keyword evidence="4" id="KW-1185">Reference proteome</keyword>
<evidence type="ECO:0000313" key="3">
    <source>
        <dbReference type="EMBL" id="SDQ67278.1"/>
    </source>
</evidence>
<name>A0ABY0TDM9_9PROT</name>
<sequence>MRLDARFGKNGEPAGRDLDNTECNGVVQNCDRLVHPSDIPPRVAQHAVEWLMELQSGDTTDTTWQALQQWRSQHPDHERAWQHIESINSKLRSVGAVSSIAHAALTQPRSAKRRETIKALSVLLFAGGTTWMVHDQTPWREWLADERTGVGERRTIRLADGTTVDLNTDSAISVHFSASERRVQLISGEILVSTGKEARYTSLPFVVETAHGELRPLGTRFLVRHQGSASHVDVFEGAVMICPSDGIESMRTLHANEGVRFTRGAIDEPVQTNDAHIAWTDGMLVASGMSLSDFLFELGRHRPGYLSCDPSIAELRVSGSYPLVDTDRILDILRSTLPIEIHFLTRYWVTVRPRHS</sequence>
<evidence type="ECO:0000259" key="1">
    <source>
        <dbReference type="Pfam" id="PF04773"/>
    </source>
</evidence>